<dbReference type="EMBL" id="CAEZUO010000152">
    <property type="protein sequence ID" value="CAB4620429.1"/>
    <property type="molecule type" value="Genomic_DNA"/>
</dbReference>
<accession>A0A6J6I8Y1</accession>
<dbReference type="AlphaFoldDB" id="A0A6J6I8Y1"/>
<evidence type="ECO:0000313" key="1">
    <source>
        <dbReference type="EMBL" id="CAB4620429.1"/>
    </source>
</evidence>
<protein>
    <submittedName>
        <fullName evidence="1">Unannotated protein</fullName>
    </submittedName>
</protein>
<gene>
    <name evidence="1" type="ORF">UFOPK1827_01948</name>
</gene>
<name>A0A6J6I8Y1_9ZZZZ</name>
<proteinExistence type="predicted"/>
<sequence>MGAVNSIGPGSSASLGCRTVALPGGSPIGVVDTAAGGIGSLSVTGWVVDPDTAAAIDVHVYVDGVGRIALRADGARNDVAAGFPGYGATRGYSGNVTVRGGTHSVCVYGINVGVGTNVLLGCRNVQVNGGAPFGALDTATLSNGAIQVTGWAVDPDTAASIPVHVYLDGQGFAFMADGNRPDIAGGLPAYGAAHGFSGALPAPDGTHSICAYAIDTVGGDGNRLLGCKTVNVPLGNPVGSIDGASIVNGNVTLNGWAIDPNTSSPDIVDVYVNGYGFRIPAASESRPDLGNPWGLGSGHGWSFSTPRIGNGNQRVCVYALNVAGSGSHQLLGCRDLS</sequence>
<reference evidence="1" key="1">
    <citation type="submission" date="2020-05" db="EMBL/GenBank/DDBJ databases">
        <authorList>
            <person name="Chiriac C."/>
            <person name="Salcher M."/>
            <person name="Ghai R."/>
            <person name="Kavagutti S V."/>
        </authorList>
    </citation>
    <scope>NUCLEOTIDE SEQUENCE</scope>
</reference>
<organism evidence="1">
    <name type="scientific">freshwater metagenome</name>
    <dbReference type="NCBI Taxonomy" id="449393"/>
    <lineage>
        <taxon>unclassified sequences</taxon>
        <taxon>metagenomes</taxon>
        <taxon>ecological metagenomes</taxon>
    </lineage>
</organism>